<protein>
    <recommendedName>
        <fullName evidence="9">PGG domain-containing protein</fullName>
    </recommendedName>
</protein>
<evidence type="ECO:0000256" key="3">
    <source>
        <dbReference type="ARBA" id="ARBA00022737"/>
    </source>
</evidence>
<feature type="transmembrane region" description="Helical" evidence="8">
    <location>
        <begin position="342"/>
        <end position="362"/>
    </location>
</feature>
<organism evidence="10 11">
    <name type="scientific">Quercus lobata</name>
    <name type="common">Valley oak</name>
    <dbReference type="NCBI Taxonomy" id="97700"/>
    <lineage>
        <taxon>Eukaryota</taxon>
        <taxon>Viridiplantae</taxon>
        <taxon>Streptophyta</taxon>
        <taxon>Embryophyta</taxon>
        <taxon>Tracheophyta</taxon>
        <taxon>Spermatophyta</taxon>
        <taxon>Magnoliopsida</taxon>
        <taxon>eudicotyledons</taxon>
        <taxon>Gunneridae</taxon>
        <taxon>Pentapetalae</taxon>
        <taxon>rosids</taxon>
        <taxon>fabids</taxon>
        <taxon>Fagales</taxon>
        <taxon>Fagaceae</taxon>
        <taxon>Quercus</taxon>
    </lineage>
</organism>
<dbReference type="SUPFAM" id="SSF48403">
    <property type="entry name" value="Ankyrin repeat"/>
    <property type="match status" value="1"/>
</dbReference>
<evidence type="ECO:0000313" key="10">
    <source>
        <dbReference type="EnsemblPlants" id="QL03p016847:mrna"/>
    </source>
</evidence>
<feature type="transmembrane region" description="Helical" evidence="8">
    <location>
        <begin position="316"/>
        <end position="336"/>
    </location>
</feature>
<keyword evidence="2 8" id="KW-0812">Transmembrane</keyword>
<dbReference type="Pfam" id="PF13962">
    <property type="entry name" value="PGG"/>
    <property type="match status" value="1"/>
</dbReference>
<dbReference type="InParanoid" id="A0A7N2L4S7"/>
<proteinExistence type="predicted"/>
<evidence type="ECO:0000256" key="2">
    <source>
        <dbReference type="ARBA" id="ARBA00022692"/>
    </source>
</evidence>
<evidence type="ECO:0000256" key="8">
    <source>
        <dbReference type="SAM" id="Phobius"/>
    </source>
</evidence>
<evidence type="ECO:0000256" key="6">
    <source>
        <dbReference type="ARBA" id="ARBA00023136"/>
    </source>
</evidence>
<evidence type="ECO:0000256" key="4">
    <source>
        <dbReference type="ARBA" id="ARBA00022989"/>
    </source>
</evidence>
<dbReference type="InterPro" id="IPR036770">
    <property type="entry name" value="Ankyrin_rpt-contain_sf"/>
</dbReference>
<evidence type="ECO:0000313" key="11">
    <source>
        <dbReference type="Proteomes" id="UP000594261"/>
    </source>
</evidence>
<evidence type="ECO:0000256" key="1">
    <source>
        <dbReference type="ARBA" id="ARBA00004141"/>
    </source>
</evidence>
<feature type="domain" description="PGG" evidence="9">
    <location>
        <begin position="222"/>
        <end position="335"/>
    </location>
</feature>
<dbReference type="PROSITE" id="PS50297">
    <property type="entry name" value="ANK_REP_REGION"/>
    <property type="match status" value="2"/>
</dbReference>
<dbReference type="Gramene" id="QL03p016847:mrna">
    <property type="protein sequence ID" value="QL03p016847:mrna"/>
    <property type="gene ID" value="QL03p016847"/>
</dbReference>
<keyword evidence="6 8" id="KW-0472">Membrane</keyword>
<reference evidence="10" key="2">
    <citation type="submission" date="2021-01" db="UniProtKB">
        <authorList>
            <consortium name="EnsemblPlants"/>
        </authorList>
    </citation>
    <scope>IDENTIFICATION</scope>
</reference>
<dbReference type="Pfam" id="PF12796">
    <property type="entry name" value="Ank_2"/>
    <property type="match status" value="1"/>
</dbReference>
<dbReference type="Pfam" id="PF00023">
    <property type="entry name" value="Ank"/>
    <property type="match status" value="1"/>
</dbReference>
<dbReference type="EMBL" id="LRBV02000003">
    <property type="status" value="NOT_ANNOTATED_CDS"/>
    <property type="molecule type" value="Genomic_DNA"/>
</dbReference>
<dbReference type="GO" id="GO:0005886">
    <property type="term" value="C:plasma membrane"/>
    <property type="evidence" value="ECO:0007669"/>
    <property type="project" value="TreeGrafter"/>
</dbReference>
<keyword evidence="3" id="KW-0677">Repeat</keyword>
<comment type="subcellular location">
    <subcellularLocation>
        <location evidence="1">Membrane</location>
        <topology evidence="1">Multi-pass membrane protein</topology>
    </subcellularLocation>
</comment>
<accession>A0A7N2L4S7</accession>
<dbReference type="PANTHER" id="PTHR24186">
    <property type="entry name" value="PROTEIN PHOSPHATASE 1 REGULATORY SUBUNIT"/>
    <property type="match status" value="1"/>
</dbReference>
<dbReference type="Proteomes" id="UP000594261">
    <property type="component" value="Chromosome 3"/>
</dbReference>
<keyword evidence="11" id="KW-1185">Reference proteome</keyword>
<dbReference type="Gene3D" id="1.25.40.20">
    <property type="entry name" value="Ankyrin repeat-containing domain"/>
    <property type="match status" value="1"/>
</dbReference>
<evidence type="ECO:0000259" key="9">
    <source>
        <dbReference type="Pfam" id="PF13962"/>
    </source>
</evidence>
<feature type="transmembrane region" description="Helical" evidence="8">
    <location>
        <begin position="271"/>
        <end position="295"/>
    </location>
</feature>
<dbReference type="EnsemblPlants" id="QL03p016847:mrna">
    <property type="protein sequence ID" value="QL03p016847:mrna"/>
    <property type="gene ID" value="QL03p016847"/>
</dbReference>
<evidence type="ECO:0000256" key="5">
    <source>
        <dbReference type="ARBA" id="ARBA00023043"/>
    </source>
</evidence>
<dbReference type="PROSITE" id="PS50088">
    <property type="entry name" value="ANK_REPEAT"/>
    <property type="match status" value="2"/>
</dbReference>
<dbReference type="AlphaFoldDB" id="A0A7N2L4S7"/>
<feature type="repeat" description="ANK" evidence="7">
    <location>
        <begin position="53"/>
        <end position="85"/>
    </location>
</feature>
<sequence length="372" mass="41310">MKKWPSIIEQGDDSGWTPLHIAAHMGNKEFVKLLLEKLVLEKDMSPAYVRNEEGLSVLHIAAKKGNVDVMEQLMEACPDMSELLDKKGRNVLHAAAESGMSEVFRFFKGAEFGSLINEQDEEGNTPMHLVAINGHHWNVLHTSVQLNITNDEGFTNMDYFLLEDKLQDMSPLWWKGCRPSLRGALLKMGIRSLDPRSKRKLAVDVVGDDKSKGKEGSVSDFWKRMSEANLLVVTLIATVTFAAAFTMPGGYNQNESENGDAGLAVLRKRTAFGVFLIANTLAFGLSTTSVFLHFFASATIKDDTFHKKVARRISFYTNWSIGALLLAFIAGTYTVVPHSLGITVAVLLCGCFLSNMLFPLSIKKEEKLLFEN</sequence>
<feature type="repeat" description="ANK" evidence="7">
    <location>
        <begin position="14"/>
        <end position="37"/>
    </location>
</feature>
<dbReference type="InterPro" id="IPR026961">
    <property type="entry name" value="PGG_dom"/>
</dbReference>
<dbReference type="OMA" id="FMECSAR"/>
<name>A0A7N2L4S7_QUELO</name>
<keyword evidence="5 7" id="KW-0040">ANK repeat</keyword>
<keyword evidence="4 8" id="KW-1133">Transmembrane helix</keyword>
<feature type="transmembrane region" description="Helical" evidence="8">
    <location>
        <begin position="230"/>
        <end position="251"/>
    </location>
</feature>
<dbReference type="InterPro" id="IPR002110">
    <property type="entry name" value="Ankyrin_rpt"/>
</dbReference>
<dbReference type="PANTHER" id="PTHR24186:SF50">
    <property type="entry name" value="ANKYRIN REPEAT-CONTAINING PROTEIN ITN1-LIKE ISOFORM X1"/>
    <property type="match status" value="1"/>
</dbReference>
<reference evidence="10 11" key="1">
    <citation type="journal article" date="2016" name="G3 (Bethesda)">
        <title>First Draft Assembly and Annotation of the Genome of a California Endemic Oak Quercus lobata Nee (Fagaceae).</title>
        <authorList>
            <person name="Sork V.L."/>
            <person name="Fitz-Gibbon S.T."/>
            <person name="Puiu D."/>
            <person name="Crepeau M."/>
            <person name="Gugger P.F."/>
            <person name="Sherman R."/>
            <person name="Stevens K."/>
            <person name="Langley C.H."/>
            <person name="Pellegrini M."/>
            <person name="Salzberg S.L."/>
        </authorList>
    </citation>
    <scope>NUCLEOTIDE SEQUENCE [LARGE SCALE GENOMIC DNA]</scope>
    <source>
        <strain evidence="10 11">cv. SW786</strain>
    </source>
</reference>
<evidence type="ECO:0000256" key="7">
    <source>
        <dbReference type="PROSITE-ProRule" id="PRU00023"/>
    </source>
</evidence>
<dbReference type="SMART" id="SM00248">
    <property type="entry name" value="ANK"/>
    <property type="match status" value="4"/>
</dbReference>